<evidence type="ECO:0000313" key="3">
    <source>
        <dbReference type="Proteomes" id="UP001320460"/>
    </source>
</evidence>
<dbReference type="InterPro" id="IPR024494">
    <property type="entry name" value="DUF2770"/>
</dbReference>
<keyword evidence="3" id="KW-1185">Reference proteome</keyword>
<proteinExistence type="predicted"/>
<keyword evidence="1" id="KW-0812">Transmembrane</keyword>
<name>A0ABM7VTU5_9ENTR</name>
<dbReference type="Proteomes" id="UP001320460">
    <property type="component" value="Chromosome"/>
</dbReference>
<feature type="transmembrane region" description="Helical" evidence="1">
    <location>
        <begin position="16"/>
        <end position="36"/>
    </location>
</feature>
<dbReference type="EMBL" id="AP025334">
    <property type="protein sequence ID" value="BDD50506.1"/>
    <property type="molecule type" value="Genomic_DNA"/>
</dbReference>
<reference evidence="2 3" key="1">
    <citation type="submission" date="2021-12" db="EMBL/GenBank/DDBJ databases">
        <title>Complete genome sequence of Phytobacter diazotrophicus TA9734.</title>
        <authorList>
            <person name="Kubota H."/>
            <person name="Nakayama Y."/>
            <person name="Ariyoshi T."/>
        </authorList>
    </citation>
    <scope>NUCLEOTIDE SEQUENCE [LARGE SCALE GENOMIC DNA]</scope>
    <source>
        <strain evidence="2 3">TA9734</strain>
    </source>
</reference>
<dbReference type="RefSeq" id="WP_064572418.1">
    <property type="nucleotide sequence ID" value="NZ_AP025334.1"/>
</dbReference>
<keyword evidence="1" id="KW-1133">Transmembrane helix</keyword>
<evidence type="ECO:0000256" key="1">
    <source>
        <dbReference type="SAM" id="Phobius"/>
    </source>
</evidence>
<protein>
    <submittedName>
        <fullName evidence="2">DUF2770 domain-containing protein</fullName>
    </submittedName>
</protein>
<accession>A0ABM7VTU5</accession>
<evidence type="ECO:0000313" key="2">
    <source>
        <dbReference type="EMBL" id="BDD50506.1"/>
    </source>
</evidence>
<dbReference type="Pfam" id="PF10968">
    <property type="entry name" value="DUF2770"/>
    <property type="match status" value="1"/>
</dbReference>
<gene>
    <name evidence="2" type="ORF">PDTA9734_19930</name>
</gene>
<sequence length="38" mass="4655">MRRLFFFLVNNVREHLMVYIALWSLIALVDLIYVVWAE</sequence>
<organism evidence="2 3">
    <name type="scientific">Phytobacter diazotrophicus</name>
    <dbReference type="NCBI Taxonomy" id="395631"/>
    <lineage>
        <taxon>Bacteria</taxon>
        <taxon>Pseudomonadati</taxon>
        <taxon>Pseudomonadota</taxon>
        <taxon>Gammaproteobacteria</taxon>
        <taxon>Enterobacterales</taxon>
        <taxon>Enterobacteriaceae</taxon>
        <taxon>Phytobacter</taxon>
    </lineage>
</organism>
<keyword evidence="1" id="KW-0472">Membrane</keyword>